<dbReference type="Proteomes" id="UP000198405">
    <property type="component" value="Unassembled WGS sequence"/>
</dbReference>
<dbReference type="InterPro" id="IPR036291">
    <property type="entry name" value="NAD(P)-bd_dom_sf"/>
</dbReference>
<comment type="catalytic activity">
    <reaction evidence="12">
        <text>(6R)-5,10-methylene-5,6,7,8-tetrahydrofolate + NADP(+) = (6R)-5,10-methenyltetrahydrofolate + NADPH</text>
        <dbReference type="Rhea" id="RHEA:22812"/>
        <dbReference type="ChEBI" id="CHEBI:15636"/>
        <dbReference type="ChEBI" id="CHEBI:57455"/>
        <dbReference type="ChEBI" id="CHEBI:57783"/>
        <dbReference type="ChEBI" id="CHEBI:58349"/>
        <dbReference type="EC" id="1.5.1.5"/>
    </reaction>
</comment>
<dbReference type="SUPFAM" id="SSF51735">
    <property type="entry name" value="NAD(P)-binding Rossmann-fold domains"/>
    <property type="match status" value="1"/>
</dbReference>
<dbReference type="InterPro" id="IPR020631">
    <property type="entry name" value="THF_DH/CycHdrlase_NAD-bd_dom"/>
</dbReference>
<dbReference type="FunFam" id="3.40.50.10860:FF:000005">
    <property type="entry name" value="C-1-tetrahydrofolate synthase, cytoplasmic, putative"/>
    <property type="match status" value="1"/>
</dbReference>
<keyword evidence="7 12" id="KW-0521">NADP</keyword>
<evidence type="ECO:0000256" key="4">
    <source>
        <dbReference type="ARBA" id="ARBA00022605"/>
    </source>
</evidence>
<comment type="function">
    <text evidence="12">Catalyzes the oxidation of 5,10-methylenetetrahydrofolate to 5,10-methenyltetrahydrofolate and then the hydrolysis of 5,10-methenyltetrahydrofolate to 10-formyltetrahydrofolate.</text>
</comment>
<dbReference type="GO" id="GO:0035999">
    <property type="term" value="P:tetrahydrofolate interconversion"/>
    <property type="evidence" value="ECO:0007669"/>
    <property type="project" value="UniProtKB-UniRule"/>
</dbReference>
<feature type="binding site" evidence="12">
    <location>
        <position position="233"/>
    </location>
    <ligand>
        <name>NADP(+)</name>
        <dbReference type="ChEBI" id="CHEBI:58349"/>
    </ligand>
</feature>
<dbReference type="CDD" id="cd01080">
    <property type="entry name" value="NAD_bind_m-THF_DH_Cyclohyd"/>
    <property type="match status" value="1"/>
</dbReference>
<sequence length="286" mass="31083">MATILDGKALAQKIKEELRDEIERLEEAVGRRPGLAVVLVGDDPASKIYVKNKERTCEELGIKSVGIRKPSSITQEELESIIDDLNGRDDIDGILVQLPIPEHLDSQKIINLISPLKDVDGFHPVNMGKVVLGLFDEGLMPCTPYGVIKIFEAYGIELQGKNAVMVGHSNIVGKPLANMMVNLNATVSVCHVYTRDLKSYTKEADILCVATGVPHLIKEDMVKEGAVVIDIGISRVNGKIVGDVDFEKVKGKVSAITPVPGGVGPMTIAMLMYNTVKAFKRREGVD</sequence>
<evidence type="ECO:0000256" key="5">
    <source>
        <dbReference type="ARBA" id="ARBA00022755"/>
    </source>
</evidence>
<dbReference type="Pfam" id="PF00763">
    <property type="entry name" value="THF_DHG_CYH"/>
    <property type="match status" value="1"/>
</dbReference>
<evidence type="ECO:0000256" key="7">
    <source>
        <dbReference type="ARBA" id="ARBA00022857"/>
    </source>
</evidence>
<keyword evidence="3 12" id="KW-0554">One-carbon metabolism</keyword>
<name>A0A238XIV7_9BACT</name>
<dbReference type="EC" id="1.5.1.5" evidence="12"/>
<comment type="caution">
    <text evidence="12">Lacks conserved residue(s) required for the propagation of feature annotation.</text>
</comment>
<gene>
    <name evidence="12" type="primary">folD</name>
    <name evidence="15" type="ORF">SAMN06265340_1012</name>
</gene>
<feature type="domain" description="Tetrahydrofolate dehydrogenase/cyclohydrolase NAD(P)-binding" evidence="14">
    <location>
        <begin position="141"/>
        <end position="282"/>
    </location>
</feature>
<dbReference type="Gene3D" id="3.40.50.10860">
    <property type="entry name" value="Leucine Dehydrogenase, chain A, domain 1"/>
    <property type="match status" value="1"/>
</dbReference>
<evidence type="ECO:0000256" key="3">
    <source>
        <dbReference type="ARBA" id="ARBA00022563"/>
    </source>
</evidence>
<keyword evidence="16" id="KW-1185">Reference proteome</keyword>
<dbReference type="PANTHER" id="PTHR48099">
    <property type="entry name" value="C-1-TETRAHYDROFOLATE SYNTHASE, CYTOPLASMIC-RELATED"/>
    <property type="match status" value="1"/>
</dbReference>
<dbReference type="EC" id="3.5.4.9" evidence="12"/>
<organism evidence="15 16">
    <name type="scientific">Desulfurobacterium atlanticum</name>
    <dbReference type="NCBI Taxonomy" id="240169"/>
    <lineage>
        <taxon>Bacteria</taxon>
        <taxon>Pseudomonadati</taxon>
        <taxon>Aquificota</taxon>
        <taxon>Aquificia</taxon>
        <taxon>Desulfurobacteriales</taxon>
        <taxon>Desulfurobacteriaceae</taxon>
        <taxon>Desulfurobacterium</taxon>
    </lineage>
</organism>
<dbReference type="Pfam" id="PF02882">
    <property type="entry name" value="THF_DHG_CYH_C"/>
    <property type="match status" value="1"/>
</dbReference>
<dbReference type="InterPro" id="IPR000672">
    <property type="entry name" value="THF_DH/CycHdrlase"/>
</dbReference>
<dbReference type="NCBIfam" id="NF010783">
    <property type="entry name" value="PRK14186.1"/>
    <property type="match status" value="1"/>
</dbReference>
<accession>A0A238XIV7</accession>
<evidence type="ECO:0000313" key="16">
    <source>
        <dbReference type="Proteomes" id="UP000198405"/>
    </source>
</evidence>
<dbReference type="PRINTS" id="PR00085">
    <property type="entry name" value="THFDHDRGNASE"/>
</dbReference>
<evidence type="ECO:0000256" key="1">
    <source>
        <dbReference type="ARBA" id="ARBA00004777"/>
    </source>
</evidence>
<dbReference type="Gene3D" id="3.40.50.720">
    <property type="entry name" value="NAD(P)-binding Rossmann-like Domain"/>
    <property type="match status" value="1"/>
</dbReference>
<dbReference type="EMBL" id="FZOB01000001">
    <property type="protein sequence ID" value="SNR58511.1"/>
    <property type="molecule type" value="Genomic_DNA"/>
</dbReference>
<dbReference type="NCBIfam" id="NF008058">
    <property type="entry name" value="PRK10792.1"/>
    <property type="match status" value="1"/>
</dbReference>
<dbReference type="OrthoDB" id="9803580at2"/>
<dbReference type="PROSITE" id="PS00767">
    <property type="entry name" value="THF_DHG_CYH_2"/>
    <property type="match status" value="1"/>
</dbReference>
<comment type="similarity">
    <text evidence="12">Belongs to the tetrahydrofolate dehydrogenase/cyclohydrolase family.</text>
</comment>
<evidence type="ECO:0000259" key="13">
    <source>
        <dbReference type="Pfam" id="PF00763"/>
    </source>
</evidence>
<keyword evidence="6 12" id="KW-0378">Hydrolase</keyword>
<evidence type="ECO:0000256" key="10">
    <source>
        <dbReference type="ARBA" id="ARBA00023167"/>
    </source>
</evidence>
<comment type="pathway">
    <text evidence="1 12">One-carbon metabolism; tetrahydrofolate interconversion.</text>
</comment>
<evidence type="ECO:0000259" key="14">
    <source>
        <dbReference type="Pfam" id="PF02882"/>
    </source>
</evidence>
<dbReference type="GO" id="GO:0004488">
    <property type="term" value="F:methylenetetrahydrofolate dehydrogenase (NADP+) activity"/>
    <property type="evidence" value="ECO:0007669"/>
    <property type="project" value="UniProtKB-UniRule"/>
</dbReference>
<dbReference type="RefSeq" id="WP_089322045.1">
    <property type="nucleotide sequence ID" value="NZ_FZOB01000001.1"/>
</dbReference>
<comment type="catalytic activity">
    <reaction evidence="12">
        <text>(6R)-5,10-methenyltetrahydrofolate + H2O = (6R)-10-formyltetrahydrofolate + H(+)</text>
        <dbReference type="Rhea" id="RHEA:23700"/>
        <dbReference type="ChEBI" id="CHEBI:15377"/>
        <dbReference type="ChEBI" id="CHEBI:15378"/>
        <dbReference type="ChEBI" id="CHEBI:57455"/>
        <dbReference type="ChEBI" id="CHEBI:195366"/>
        <dbReference type="EC" id="3.5.4.9"/>
    </reaction>
</comment>
<dbReference type="UniPathway" id="UPA00193"/>
<keyword evidence="8 12" id="KW-0560">Oxidoreductase</keyword>
<dbReference type="SUPFAM" id="SSF53223">
    <property type="entry name" value="Aminoacid dehydrogenase-like, N-terminal domain"/>
    <property type="match status" value="1"/>
</dbReference>
<dbReference type="InterPro" id="IPR020867">
    <property type="entry name" value="THF_DH/CycHdrlase_CS"/>
</dbReference>
<evidence type="ECO:0000256" key="6">
    <source>
        <dbReference type="ARBA" id="ARBA00022801"/>
    </source>
</evidence>
<evidence type="ECO:0000256" key="12">
    <source>
        <dbReference type="HAMAP-Rule" id="MF_01576"/>
    </source>
</evidence>
<protein>
    <recommendedName>
        <fullName evidence="12">Bifunctional protein FolD</fullName>
    </recommendedName>
    <domain>
        <recommendedName>
            <fullName evidence="12">Methylenetetrahydrofolate dehydrogenase</fullName>
            <ecNumber evidence="12">1.5.1.5</ecNumber>
        </recommendedName>
    </domain>
    <domain>
        <recommendedName>
            <fullName evidence="12">Methenyltetrahydrofolate cyclohydrolase</fullName>
            <ecNumber evidence="12">3.5.4.9</ecNumber>
        </recommendedName>
    </domain>
</protein>
<dbReference type="GO" id="GO:0004477">
    <property type="term" value="F:methenyltetrahydrofolate cyclohydrolase activity"/>
    <property type="evidence" value="ECO:0007669"/>
    <property type="project" value="UniProtKB-UniRule"/>
</dbReference>
<evidence type="ECO:0000313" key="15">
    <source>
        <dbReference type="EMBL" id="SNR58511.1"/>
    </source>
</evidence>
<keyword evidence="10 12" id="KW-0486">Methionine biosynthesis</keyword>
<comment type="subunit">
    <text evidence="2 12">Homodimer.</text>
</comment>
<dbReference type="GO" id="GO:0005829">
    <property type="term" value="C:cytosol"/>
    <property type="evidence" value="ECO:0007669"/>
    <property type="project" value="TreeGrafter"/>
</dbReference>
<feature type="domain" description="Tetrahydrofolate dehydrogenase/cyclohydrolase catalytic" evidence="13">
    <location>
        <begin position="5"/>
        <end position="120"/>
    </location>
</feature>
<dbReference type="GO" id="GO:0009086">
    <property type="term" value="P:methionine biosynthetic process"/>
    <property type="evidence" value="ECO:0007669"/>
    <property type="project" value="UniProtKB-KW"/>
</dbReference>
<keyword evidence="5 12" id="KW-0658">Purine biosynthesis</keyword>
<dbReference type="AlphaFoldDB" id="A0A238XIV7"/>
<keyword evidence="11 12" id="KW-0511">Multifunctional enzyme</keyword>
<reference evidence="16" key="1">
    <citation type="submission" date="2017-06" db="EMBL/GenBank/DDBJ databases">
        <authorList>
            <person name="Varghese N."/>
            <person name="Submissions S."/>
        </authorList>
    </citation>
    <scope>NUCLEOTIDE SEQUENCE [LARGE SCALE GENOMIC DNA]</scope>
    <source>
        <strain evidence="16">DSM 15668</strain>
    </source>
</reference>
<keyword evidence="9 12" id="KW-0368">Histidine biosynthesis</keyword>
<keyword evidence="4 12" id="KW-0028">Amino-acid biosynthesis</keyword>
<evidence type="ECO:0000256" key="8">
    <source>
        <dbReference type="ARBA" id="ARBA00023002"/>
    </source>
</evidence>
<dbReference type="FunFam" id="3.40.50.720:FF:000094">
    <property type="entry name" value="Bifunctional protein FolD"/>
    <property type="match status" value="1"/>
</dbReference>
<evidence type="ECO:0000256" key="9">
    <source>
        <dbReference type="ARBA" id="ARBA00023102"/>
    </source>
</evidence>
<evidence type="ECO:0000256" key="11">
    <source>
        <dbReference type="ARBA" id="ARBA00023268"/>
    </source>
</evidence>
<dbReference type="GO" id="GO:0000105">
    <property type="term" value="P:L-histidine biosynthetic process"/>
    <property type="evidence" value="ECO:0007669"/>
    <property type="project" value="UniProtKB-KW"/>
</dbReference>
<evidence type="ECO:0000256" key="2">
    <source>
        <dbReference type="ARBA" id="ARBA00011738"/>
    </source>
</evidence>
<feature type="binding site" evidence="12">
    <location>
        <begin position="167"/>
        <end position="169"/>
    </location>
    <ligand>
        <name>NADP(+)</name>
        <dbReference type="ChEBI" id="CHEBI:58349"/>
    </ligand>
</feature>
<dbReference type="InterPro" id="IPR020630">
    <property type="entry name" value="THF_DH/CycHdrlase_cat_dom"/>
</dbReference>
<dbReference type="InterPro" id="IPR046346">
    <property type="entry name" value="Aminoacid_DH-like_N_sf"/>
</dbReference>
<dbReference type="GO" id="GO:0006164">
    <property type="term" value="P:purine nucleotide biosynthetic process"/>
    <property type="evidence" value="ECO:0007669"/>
    <property type="project" value="UniProtKB-KW"/>
</dbReference>
<dbReference type="PANTHER" id="PTHR48099:SF5">
    <property type="entry name" value="C-1-TETRAHYDROFOLATE SYNTHASE, CYTOPLASMIC"/>
    <property type="match status" value="1"/>
</dbReference>
<dbReference type="HAMAP" id="MF_01576">
    <property type="entry name" value="THF_DHG_CYH"/>
    <property type="match status" value="1"/>
</dbReference>
<proteinExistence type="inferred from homology"/>